<evidence type="ECO:0000256" key="1">
    <source>
        <dbReference type="SAM" id="MobiDB-lite"/>
    </source>
</evidence>
<keyword evidence="3" id="KW-1185">Reference proteome</keyword>
<proteinExistence type="predicted"/>
<gene>
    <name evidence="2" type="ORF">TRIATDRAFT_89458</name>
</gene>
<feature type="compositionally biased region" description="Polar residues" evidence="1">
    <location>
        <begin position="82"/>
        <end position="94"/>
    </location>
</feature>
<evidence type="ECO:0000313" key="2">
    <source>
        <dbReference type="EMBL" id="EHK40319.1"/>
    </source>
</evidence>
<feature type="region of interest" description="Disordered" evidence="1">
    <location>
        <begin position="68"/>
        <end position="98"/>
    </location>
</feature>
<sequence>MDDPVKRFHPQDKAERHREDPLVHEAPDDLGCAIHHQFLLIDMCAYRFIHWELAWCNCNASHKPKLNEMKKGETKRRRDSMPCQNPHSKGNGTTRRPDGLTKAYLALGIGDGGARLKCARRVSQEVAKTRACDGRWNGGGLLRCACCWAI</sequence>
<dbReference type="AlphaFoldDB" id="G9P9J7"/>
<reference evidence="2 3" key="1">
    <citation type="journal article" date="2011" name="Genome Biol.">
        <title>Comparative genome sequence analysis underscores mycoparasitism as the ancestral life style of Trichoderma.</title>
        <authorList>
            <person name="Kubicek C.P."/>
            <person name="Herrera-Estrella A."/>
            <person name="Seidl-Seiboth V."/>
            <person name="Martinez D.A."/>
            <person name="Druzhinina I.S."/>
            <person name="Thon M."/>
            <person name="Zeilinger S."/>
            <person name="Casas-Flores S."/>
            <person name="Horwitz B.A."/>
            <person name="Mukherjee P.K."/>
            <person name="Mukherjee M."/>
            <person name="Kredics L."/>
            <person name="Alcaraz L.D."/>
            <person name="Aerts A."/>
            <person name="Antal Z."/>
            <person name="Atanasova L."/>
            <person name="Cervantes-Badillo M.G."/>
            <person name="Challacombe J."/>
            <person name="Chertkov O."/>
            <person name="McCluskey K."/>
            <person name="Coulpier F."/>
            <person name="Deshpande N."/>
            <person name="von Doehren H."/>
            <person name="Ebbole D.J."/>
            <person name="Esquivel-Naranjo E.U."/>
            <person name="Fekete E."/>
            <person name="Flipphi M."/>
            <person name="Glaser F."/>
            <person name="Gomez-Rodriguez E.Y."/>
            <person name="Gruber S."/>
            <person name="Han C."/>
            <person name="Henrissat B."/>
            <person name="Hermosa R."/>
            <person name="Hernandez-Onate M."/>
            <person name="Karaffa L."/>
            <person name="Kosti I."/>
            <person name="Le Crom S."/>
            <person name="Lindquist E."/>
            <person name="Lucas S."/>
            <person name="Luebeck M."/>
            <person name="Luebeck P.S."/>
            <person name="Margeot A."/>
            <person name="Metz B."/>
            <person name="Misra M."/>
            <person name="Nevalainen H."/>
            <person name="Omann M."/>
            <person name="Packer N."/>
            <person name="Perrone G."/>
            <person name="Uresti-Rivera E.E."/>
            <person name="Salamov A."/>
            <person name="Schmoll M."/>
            <person name="Seiboth B."/>
            <person name="Shapiro H."/>
            <person name="Sukno S."/>
            <person name="Tamayo-Ramos J.A."/>
            <person name="Tisch D."/>
            <person name="Wiest A."/>
            <person name="Wilkinson H.H."/>
            <person name="Zhang M."/>
            <person name="Coutinho P.M."/>
            <person name="Kenerley C.M."/>
            <person name="Monte E."/>
            <person name="Baker S.E."/>
            <person name="Grigoriev I.V."/>
        </authorList>
    </citation>
    <scope>NUCLEOTIDE SEQUENCE [LARGE SCALE GENOMIC DNA]</scope>
    <source>
        <strain evidence="3">ATCC 20476 / IMI 206040</strain>
    </source>
</reference>
<feature type="region of interest" description="Disordered" evidence="1">
    <location>
        <begin position="1"/>
        <end position="22"/>
    </location>
</feature>
<comment type="caution">
    <text evidence="2">The sequence shown here is derived from an EMBL/GenBank/DDBJ whole genome shotgun (WGS) entry which is preliminary data.</text>
</comment>
<protein>
    <submittedName>
        <fullName evidence="2">Uncharacterized protein</fullName>
    </submittedName>
</protein>
<dbReference type="HOGENOM" id="CLU_1740765_0_0_1"/>
<dbReference type="Proteomes" id="UP000005426">
    <property type="component" value="Unassembled WGS sequence"/>
</dbReference>
<accession>G9P9J7</accession>
<dbReference type="EMBL" id="ABDG02000028">
    <property type="protein sequence ID" value="EHK40319.1"/>
    <property type="molecule type" value="Genomic_DNA"/>
</dbReference>
<name>G9P9J7_HYPAI</name>
<evidence type="ECO:0000313" key="3">
    <source>
        <dbReference type="Proteomes" id="UP000005426"/>
    </source>
</evidence>
<organism evidence="2 3">
    <name type="scientific">Hypocrea atroviridis (strain ATCC 20476 / IMI 206040)</name>
    <name type="common">Trichoderma atroviride</name>
    <dbReference type="NCBI Taxonomy" id="452589"/>
    <lineage>
        <taxon>Eukaryota</taxon>
        <taxon>Fungi</taxon>
        <taxon>Dikarya</taxon>
        <taxon>Ascomycota</taxon>
        <taxon>Pezizomycotina</taxon>
        <taxon>Sordariomycetes</taxon>
        <taxon>Hypocreomycetidae</taxon>
        <taxon>Hypocreales</taxon>
        <taxon>Hypocreaceae</taxon>
        <taxon>Trichoderma</taxon>
    </lineage>
</organism>